<feature type="chain" id="PRO_5046333545" evidence="1">
    <location>
        <begin position="22"/>
        <end position="256"/>
    </location>
</feature>
<dbReference type="Proteomes" id="UP001652582">
    <property type="component" value="Chromosome 17"/>
</dbReference>
<protein>
    <submittedName>
        <fullName evidence="3">Uncharacterized protein LOC112045419</fullName>
    </submittedName>
</protein>
<evidence type="ECO:0000256" key="1">
    <source>
        <dbReference type="SAM" id="SignalP"/>
    </source>
</evidence>
<name>A0ABM3LUB0_BICAN</name>
<gene>
    <name evidence="3" type="primary">LOC112045419</name>
</gene>
<evidence type="ECO:0000313" key="2">
    <source>
        <dbReference type="Proteomes" id="UP001652582"/>
    </source>
</evidence>
<proteinExistence type="predicted"/>
<dbReference type="RefSeq" id="XP_052742655.1">
    <property type="nucleotide sequence ID" value="XM_052886695.1"/>
</dbReference>
<sequence>MELMSSLLLCALVAFLPQALGEILRHTRRTSFVNGYNDSLTIRRKISSIGKNVILNKASQHNTFKDLQSVLMDPDCRGCYVCMERAMNANKPQMHMMDPISTEDFQNDRNLIDVSRRDKRAAIDTTTGKKYKRSKKDKKEKRNKGVTVIKYNENGKMLLKVKETDTVLDFENKSAKVTTCEIYSVEKSFSCESPEANLILTDSRKKKNKKDKMGYGKRETTILEPVKPVMAPFYRKTNEDAYYVDQILIPSIEDMY</sequence>
<accession>A0ABM3LUB0</accession>
<reference evidence="3" key="1">
    <citation type="submission" date="2025-08" db="UniProtKB">
        <authorList>
            <consortium name="RefSeq"/>
        </authorList>
    </citation>
    <scope>IDENTIFICATION</scope>
</reference>
<feature type="signal peptide" evidence="1">
    <location>
        <begin position="1"/>
        <end position="21"/>
    </location>
</feature>
<keyword evidence="1" id="KW-0732">Signal</keyword>
<organism evidence="2 3">
    <name type="scientific">Bicyclus anynana</name>
    <name type="common">Squinting bush brown butterfly</name>
    <dbReference type="NCBI Taxonomy" id="110368"/>
    <lineage>
        <taxon>Eukaryota</taxon>
        <taxon>Metazoa</taxon>
        <taxon>Ecdysozoa</taxon>
        <taxon>Arthropoda</taxon>
        <taxon>Hexapoda</taxon>
        <taxon>Insecta</taxon>
        <taxon>Pterygota</taxon>
        <taxon>Neoptera</taxon>
        <taxon>Endopterygota</taxon>
        <taxon>Lepidoptera</taxon>
        <taxon>Glossata</taxon>
        <taxon>Ditrysia</taxon>
        <taxon>Papilionoidea</taxon>
        <taxon>Nymphalidae</taxon>
        <taxon>Satyrinae</taxon>
        <taxon>Satyrini</taxon>
        <taxon>Mycalesina</taxon>
        <taxon>Bicyclus</taxon>
    </lineage>
</organism>
<dbReference type="GeneID" id="112045419"/>
<evidence type="ECO:0000313" key="3">
    <source>
        <dbReference type="RefSeq" id="XP_052742655.1"/>
    </source>
</evidence>
<keyword evidence="2" id="KW-1185">Reference proteome</keyword>